<gene>
    <name evidence="3" type="ORF">Scep_016485</name>
</gene>
<proteinExistence type="predicted"/>
<protein>
    <submittedName>
        <fullName evidence="3">Uncharacterized protein</fullName>
    </submittedName>
</protein>
<reference evidence="3 4" key="1">
    <citation type="submission" date="2024-01" db="EMBL/GenBank/DDBJ databases">
        <title>Genome assemblies of Stephania.</title>
        <authorList>
            <person name="Yang L."/>
        </authorList>
    </citation>
    <scope>NUCLEOTIDE SEQUENCE [LARGE SCALE GENOMIC DNA]</scope>
    <source>
        <strain evidence="3">JXDWG</strain>
        <tissue evidence="3">Leaf</tissue>
    </source>
</reference>
<feature type="compositionally biased region" description="Polar residues" evidence="1">
    <location>
        <begin position="218"/>
        <end position="229"/>
    </location>
</feature>
<sequence>MAFYYLNLLSLLLLFLHGMAYASNVANQFHSDGLHSLQFSQKRSVPKGPNPAQSPDTPPTKFHLQFSRKHLVPTGPNPAQPPEAPPINFLPKAVHSDGLASLQFSKKRRVPRGPNPQVPPSSTKFLPKDVHLDRVTSLQFIQKNRVPRGPNLPKVVHLGKLASLQFSQKRRVPKGPNPQVPPSSTNFLPNNVHSDGLASLQFSQKRLVPKGPNPQVPPSSTNFLPNNVHSDGLASYDLVKSSKASVPKGPNPQVPPSSTNFLPNNVHSDGLASLQFSQKRLVPKGPNPQVPPSSTNFLPNNVHSDGLASLQFSQKRRVTRGDGGTPITDRESSCVGVRDDLRRPSGHSKQGGYRYLRRSPIGGSRRLVPGRGAPEEESGFRPSALRGGDGKYYAVAACNKESFDRERRRGGHGSEQGRQHDVIVQTPVHEFDDSGSKATPRKRLVKKSGDEREDADFGIEDEKPAFMRDEFASEPPSVGACRRFIWPRSRDEGVTDTVAGGFEDDQEGVRTMDDDNFIDDTLEWIRWPCGGDNEGFIGDAPRLEKDHGTRESLDILLGKAISYNPR</sequence>
<feature type="region of interest" description="Disordered" evidence="1">
    <location>
        <begin position="168"/>
        <end position="193"/>
    </location>
</feature>
<dbReference type="Proteomes" id="UP001419268">
    <property type="component" value="Unassembled WGS sequence"/>
</dbReference>
<feature type="region of interest" description="Disordered" evidence="1">
    <location>
        <begin position="429"/>
        <end position="454"/>
    </location>
</feature>
<name>A0AAP0IMX6_9MAGN</name>
<feature type="region of interest" description="Disordered" evidence="1">
    <location>
        <begin position="104"/>
        <end position="126"/>
    </location>
</feature>
<feature type="signal peptide" evidence="2">
    <location>
        <begin position="1"/>
        <end position="22"/>
    </location>
</feature>
<dbReference type="PANTHER" id="PTHR37380:SF1">
    <property type="entry name" value="CLE FAMILY OSCLE501 PROTEIN"/>
    <property type="match status" value="1"/>
</dbReference>
<accession>A0AAP0IMX6</accession>
<organism evidence="3 4">
    <name type="scientific">Stephania cephalantha</name>
    <dbReference type="NCBI Taxonomy" id="152367"/>
    <lineage>
        <taxon>Eukaryota</taxon>
        <taxon>Viridiplantae</taxon>
        <taxon>Streptophyta</taxon>
        <taxon>Embryophyta</taxon>
        <taxon>Tracheophyta</taxon>
        <taxon>Spermatophyta</taxon>
        <taxon>Magnoliopsida</taxon>
        <taxon>Ranunculales</taxon>
        <taxon>Menispermaceae</taxon>
        <taxon>Menispermoideae</taxon>
        <taxon>Cissampelideae</taxon>
        <taxon>Stephania</taxon>
    </lineage>
</organism>
<feature type="chain" id="PRO_5042983545" evidence="2">
    <location>
        <begin position="23"/>
        <end position="566"/>
    </location>
</feature>
<evidence type="ECO:0000313" key="3">
    <source>
        <dbReference type="EMBL" id="KAK9118392.1"/>
    </source>
</evidence>
<dbReference type="PANTHER" id="PTHR37380">
    <property type="entry name" value="CLE FAMILY OSCLE501 PROTEIN"/>
    <property type="match status" value="1"/>
</dbReference>
<feature type="region of interest" description="Disordered" evidence="1">
    <location>
        <begin position="41"/>
        <end position="62"/>
    </location>
</feature>
<comment type="caution">
    <text evidence="3">The sequence shown here is derived from an EMBL/GenBank/DDBJ whole genome shotgun (WGS) entry which is preliminary data.</text>
</comment>
<evidence type="ECO:0000256" key="2">
    <source>
        <dbReference type="SAM" id="SignalP"/>
    </source>
</evidence>
<dbReference type="AlphaFoldDB" id="A0AAP0IMX6"/>
<keyword evidence="4" id="KW-1185">Reference proteome</keyword>
<dbReference type="EMBL" id="JBBNAG010000007">
    <property type="protein sequence ID" value="KAK9118392.1"/>
    <property type="molecule type" value="Genomic_DNA"/>
</dbReference>
<feature type="region of interest" description="Disordered" evidence="1">
    <location>
        <begin position="207"/>
        <end position="229"/>
    </location>
</feature>
<keyword evidence="2" id="KW-0732">Signal</keyword>
<feature type="compositionally biased region" description="Polar residues" evidence="1">
    <location>
        <begin position="182"/>
        <end position="193"/>
    </location>
</feature>
<evidence type="ECO:0000256" key="1">
    <source>
        <dbReference type="SAM" id="MobiDB-lite"/>
    </source>
</evidence>
<feature type="compositionally biased region" description="Basic and acidic residues" evidence="1">
    <location>
        <begin position="328"/>
        <end position="343"/>
    </location>
</feature>
<feature type="region of interest" description="Disordered" evidence="1">
    <location>
        <begin position="317"/>
        <end position="386"/>
    </location>
</feature>
<evidence type="ECO:0000313" key="4">
    <source>
        <dbReference type="Proteomes" id="UP001419268"/>
    </source>
</evidence>